<dbReference type="RefSeq" id="WP_063235371.1">
    <property type="nucleotide sequence ID" value="NZ_BCVO01000025.1"/>
</dbReference>
<evidence type="ECO:0008006" key="4">
    <source>
        <dbReference type="Google" id="ProtNLM"/>
    </source>
</evidence>
<dbReference type="OrthoDB" id="5190099at2"/>
<organism evidence="2 3">
    <name type="scientific">Peribacillus simplex NBRC 15720 = DSM 1321</name>
    <dbReference type="NCBI Taxonomy" id="1349754"/>
    <lineage>
        <taxon>Bacteria</taxon>
        <taxon>Bacillati</taxon>
        <taxon>Bacillota</taxon>
        <taxon>Bacilli</taxon>
        <taxon>Bacillales</taxon>
        <taxon>Bacillaceae</taxon>
        <taxon>Peribacillus</taxon>
    </lineage>
</organism>
<protein>
    <recommendedName>
        <fullName evidence="4">DUF2243 domain-containing protein</fullName>
    </recommendedName>
</protein>
<dbReference type="Pfam" id="PF10002">
    <property type="entry name" value="DUF2243"/>
    <property type="match status" value="1"/>
</dbReference>
<dbReference type="AlphaFoldDB" id="A0A223EFG2"/>
<gene>
    <name evidence="2" type="ORF">BS1321_08325</name>
</gene>
<feature type="transmembrane region" description="Helical" evidence="1">
    <location>
        <begin position="25"/>
        <end position="48"/>
    </location>
</feature>
<feature type="transmembrane region" description="Helical" evidence="1">
    <location>
        <begin position="98"/>
        <end position="117"/>
    </location>
</feature>
<sequence>MDFKPRNQKDQSISELRYTYSARNLWSGFLFGIGLVAFIDEAIFHQLLHWHHFYDKSTSNIGLVSDGLFHALSWFATVGSLFMFADLRRRKGLWLKRWIGGVLLGAGSFQLYDGIIQHKLMRLHQIRYNVAILPYDLIWNIAATIMILIGITLVIQTRRSLLKTKEDARNEQ</sequence>
<evidence type="ECO:0000313" key="3">
    <source>
        <dbReference type="Proteomes" id="UP000214618"/>
    </source>
</evidence>
<evidence type="ECO:0000313" key="2">
    <source>
        <dbReference type="EMBL" id="ASS93970.1"/>
    </source>
</evidence>
<dbReference type="EMBL" id="CP017704">
    <property type="protein sequence ID" value="ASS93970.1"/>
    <property type="molecule type" value="Genomic_DNA"/>
</dbReference>
<dbReference type="Proteomes" id="UP000214618">
    <property type="component" value="Chromosome"/>
</dbReference>
<accession>A0A223EFG2</accession>
<evidence type="ECO:0000256" key="1">
    <source>
        <dbReference type="SAM" id="Phobius"/>
    </source>
</evidence>
<reference evidence="2 3" key="1">
    <citation type="submission" date="2016-10" db="EMBL/GenBank/DDBJ databases">
        <title>The whole genome sequencing and assembly of Bacillus simplex DSM 1321 strain.</title>
        <authorList>
            <person name="Park M.-K."/>
            <person name="Lee Y.-J."/>
            <person name="Yi H."/>
            <person name="Bahn Y.-S."/>
            <person name="Kim J.F."/>
            <person name="Lee D.-W."/>
        </authorList>
    </citation>
    <scope>NUCLEOTIDE SEQUENCE [LARGE SCALE GENOMIC DNA]</scope>
    <source>
        <strain evidence="2 3">DSM 1321</strain>
    </source>
</reference>
<proteinExistence type="predicted"/>
<dbReference type="InterPro" id="IPR018719">
    <property type="entry name" value="DUF2243_membrane"/>
</dbReference>
<keyword evidence="1" id="KW-0472">Membrane</keyword>
<name>A0A223EFG2_9BACI</name>
<feature type="transmembrane region" description="Helical" evidence="1">
    <location>
        <begin position="137"/>
        <end position="155"/>
    </location>
</feature>
<keyword evidence="1" id="KW-0812">Transmembrane</keyword>
<dbReference type="GeneID" id="56472736"/>
<feature type="transmembrane region" description="Helical" evidence="1">
    <location>
        <begin position="68"/>
        <end position="86"/>
    </location>
</feature>
<keyword evidence="1" id="KW-1133">Transmembrane helix</keyword>